<dbReference type="AlphaFoldDB" id="A0AA39HKM0"/>
<dbReference type="Proteomes" id="UP001175271">
    <property type="component" value="Unassembled WGS sequence"/>
</dbReference>
<organism evidence="1 2">
    <name type="scientific">Steinernema hermaphroditum</name>
    <dbReference type="NCBI Taxonomy" id="289476"/>
    <lineage>
        <taxon>Eukaryota</taxon>
        <taxon>Metazoa</taxon>
        <taxon>Ecdysozoa</taxon>
        <taxon>Nematoda</taxon>
        <taxon>Chromadorea</taxon>
        <taxon>Rhabditida</taxon>
        <taxon>Tylenchina</taxon>
        <taxon>Panagrolaimomorpha</taxon>
        <taxon>Strongyloidoidea</taxon>
        <taxon>Steinernematidae</taxon>
        <taxon>Steinernema</taxon>
    </lineage>
</organism>
<dbReference type="EMBL" id="JAUCMV010000004">
    <property type="protein sequence ID" value="KAK0406434.1"/>
    <property type="molecule type" value="Genomic_DNA"/>
</dbReference>
<protein>
    <submittedName>
        <fullName evidence="1">Uncharacterized protein</fullName>
    </submittedName>
</protein>
<evidence type="ECO:0000313" key="2">
    <source>
        <dbReference type="Proteomes" id="UP001175271"/>
    </source>
</evidence>
<accession>A0AA39HKM0</accession>
<keyword evidence="2" id="KW-1185">Reference proteome</keyword>
<evidence type="ECO:0000313" key="1">
    <source>
        <dbReference type="EMBL" id="KAK0406434.1"/>
    </source>
</evidence>
<proteinExistence type="predicted"/>
<gene>
    <name evidence="1" type="ORF">QR680_018568</name>
</gene>
<reference evidence="1" key="1">
    <citation type="submission" date="2023-06" db="EMBL/GenBank/DDBJ databases">
        <title>Genomic analysis of the entomopathogenic nematode Steinernema hermaphroditum.</title>
        <authorList>
            <person name="Schwarz E.M."/>
            <person name="Heppert J.K."/>
            <person name="Baniya A."/>
            <person name="Schwartz H.T."/>
            <person name="Tan C.-H."/>
            <person name="Antoshechkin I."/>
            <person name="Sternberg P.W."/>
            <person name="Goodrich-Blair H."/>
            <person name="Dillman A.R."/>
        </authorList>
    </citation>
    <scope>NUCLEOTIDE SEQUENCE</scope>
    <source>
        <strain evidence="1">PS9179</strain>
        <tissue evidence="1">Whole animal</tissue>
    </source>
</reference>
<comment type="caution">
    <text evidence="1">The sequence shown here is derived from an EMBL/GenBank/DDBJ whole genome shotgun (WGS) entry which is preliminary data.</text>
</comment>
<sequence length="379" mass="43455">MWSKWSYSHSLKSLAMESVPLTFLDDVFAPLGYPTFEAIAKLDAAPWVSTARKFMERRCFYTVVMRPIGDSLDDLEYTLDCTSTRDDVTSNPSLEEVMTPANLRFCICDTLRLSEEAFEDHPDVEATWHRFSFDRFFGHILPRINFAHYKVESSLVFDDGLFAAKVLLRLMEENVFCSHVDLYYHERVGDVFAAFLEHQKKNEKLSELTLKGEWPPCILATIWEFIELKPVLWLDAFGIMYLFDSRILYHVREVAMKNEHVRAAYKILYDSTSNGKSLEEIDFLKKVEGKNNEWEMDCGEGKTGTVHLTNGDEDMSIERRGPDAWSGSSYAGCLSDSAPGVTKSRTDVPYNLGPRKLKPLRYHVASTSNIIARPYNILS</sequence>
<name>A0AA39HKM0_9BILA</name>